<dbReference type="Pfam" id="PF14147">
    <property type="entry name" value="Spore_YhaL"/>
    <property type="match status" value="1"/>
</dbReference>
<keyword evidence="1" id="KW-0812">Transmembrane</keyword>
<keyword evidence="1" id="KW-0472">Membrane</keyword>
<proteinExistence type="predicted"/>
<sequence>MLTLPWWVYFCIVGILFSGYMAFTNFKKEQEIDEAFIEKEGEIYIERMEKEREQRKKKAQTKGA</sequence>
<accession>A0ABY9JWF7</accession>
<organism evidence="2 3">
    <name type="scientific">Bacillus carboniphilus</name>
    <dbReference type="NCBI Taxonomy" id="86663"/>
    <lineage>
        <taxon>Bacteria</taxon>
        <taxon>Bacillati</taxon>
        <taxon>Bacillota</taxon>
        <taxon>Bacilli</taxon>
        <taxon>Bacillales</taxon>
        <taxon>Bacillaceae</taxon>
        <taxon>Bacillus</taxon>
    </lineage>
</organism>
<evidence type="ECO:0000256" key="1">
    <source>
        <dbReference type="SAM" id="Phobius"/>
    </source>
</evidence>
<evidence type="ECO:0000313" key="2">
    <source>
        <dbReference type="EMBL" id="WLR42838.1"/>
    </source>
</evidence>
<dbReference type="RefSeq" id="WP_226539336.1">
    <property type="nucleotide sequence ID" value="NZ_CP129013.1"/>
</dbReference>
<dbReference type="InterPro" id="IPR025428">
    <property type="entry name" value="Spore_YhaL"/>
</dbReference>
<gene>
    <name evidence="2" type="ORF">LC087_00925</name>
</gene>
<keyword evidence="3" id="KW-1185">Reference proteome</keyword>
<keyword evidence="1" id="KW-1133">Transmembrane helix</keyword>
<dbReference type="Proteomes" id="UP001197974">
    <property type="component" value="Chromosome"/>
</dbReference>
<reference evidence="2 3" key="1">
    <citation type="submission" date="2023-06" db="EMBL/GenBank/DDBJ databases">
        <title>Five Gram-positive bacteria isolated from mangrove sediments in Shenzhen, Guangdong, China.</title>
        <authorList>
            <person name="Yu S."/>
            <person name="Zheng W."/>
            <person name="Huang Y."/>
        </authorList>
    </citation>
    <scope>NUCLEOTIDE SEQUENCE [LARGE SCALE GENOMIC DNA]</scope>
    <source>
        <strain evidence="2 3">SaN35-3</strain>
    </source>
</reference>
<protein>
    <submittedName>
        <fullName evidence="2">Sporulation YhaL family protein</fullName>
    </submittedName>
</protein>
<feature type="transmembrane region" description="Helical" evidence="1">
    <location>
        <begin position="6"/>
        <end position="23"/>
    </location>
</feature>
<evidence type="ECO:0000313" key="3">
    <source>
        <dbReference type="Proteomes" id="UP001197974"/>
    </source>
</evidence>
<dbReference type="EMBL" id="CP129013">
    <property type="protein sequence ID" value="WLR42838.1"/>
    <property type="molecule type" value="Genomic_DNA"/>
</dbReference>
<name>A0ABY9JWF7_9BACI</name>